<accession>V2UR76</accession>
<dbReference type="Pfam" id="PF03547">
    <property type="entry name" value="Mem_trans"/>
    <property type="match status" value="1"/>
</dbReference>
<gene>
    <name evidence="8" type="ORF">P255_00638</name>
</gene>
<evidence type="ECO:0000256" key="5">
    <source>
        <dbReference type="ARBA" id="ARBA00022989"/>
    </source>
</evidence>
<feature type="transmembrane region" description="Helical" evidence="7">
    <location>
        <begin position="250"/>
        <end position="272"/>
    </location>
</feature>
<comment type="caution">
    <text evidence="8">The sequence shown here is derived from an EMBL/GenBank/DDBJ whole genome shotgun (WGS) entry which is preliminary data.</text>
</comment>
<dbReference type="HOGENOM" id="CLU_056175_2_0_6"/>
<evidence type="ECO:0000256" key="4">
    <source>
        <dbReference type="ARBA" id="ARBA00022692"/>
    </source>
</evidence>
<keyword evidence="5 7" id="KW-1133">Transmembrane helix</keyword>
<feature type="transmembrane region" description="Helical" evidence="7">
    <location>
        <begin position="84"/>
        <end position="103"/>
    </location>
</feature>
<dbReference type="InterPro" id="IPR004776">
    <property type="entry name" value="Mem_transp_PIN-like"/>
</dbReference>
<dbReference type="PATRIC" id="fig|1341683.3.peg.635"/>
<proteinExistence type="predicted"/>
<dbReference type="GO" id="GO:0055085">
    <property type="term" value="P:transmembrane transport"/>
    <property type="evidence" value="ECO:0007669"/>
    <property type="project" value="InterPro"/>
</dbReference>
<dbReference type="STRING" id="396323.VH98_09475"/>
<evidence type="ECO:0000256" key="1">
    <source>
        <dbReference type="ARBA" id="ARBA00004141"/>
    </source>
</evidence>
<evidence type="ECO:0000256" key="3">
    <source>
        <dbReference type="ARBA" id="ARBA00022475"/>
    </source>
</evidence>
<feature type="transmembrane region" description="Helical" evidence="7">
    <location>
        <begin position="22"/>
        <end position="41"/>
    </location>
</feature>
<evidence type="ECO:0000313" key="8">
    <source>
        <dbReference type="EMBL" id="ESK52487.1"/>
    </source>
</evidence>
<sequence>MVLKTCSMRLLKATRKAQVEPLVFEILLPMSLLMGTGYASVKLGLLTAEQIKGLGGYVIKIALPALILHSLASKNLHEIWLPPYLLAYAGGSLILYALAYWIYKRHFHHVLTQTAVLSMGAAMSNTGLIGSAILPLVLPNHAVIYLSLTLMIENLLMIPMVLLLAESGLQAQHHPSRMLYQALKNLLKNPLVISIILAMLAVIFELRLPEILDNVLNVLGKTAPSLALLVIGGSLVGMKLRALDTQTITLVLLKVVLMPSVIFGLFFLLPYASTEMQHAATLIAALPMPIIFGILGQIYGLEQRAVAALMLSTLLGFMGISVLVACWW</sequence>
<dbReference type="PANTHER" id="PTHR36838:SF1">
    <property type="entry name" value="SLR1864 PROTEIN"/>
    <property type="match status" value="1"/>
</dbReference>
<keyword evidence="6 7" id="KW-0472">Membrane</keyword>
<dbReference type="GO" id="GO:0016020">
    <property type="term" value="C:membrane"/>
    <property type="evidence" value="ECO:0007669"/>
    <property type="project" value="UniProtKB-SubCell"/>
</dbReference>
<evidence type="ECO:0000256" key="2">
    <source>
        <dbReference type="ARBA" id="ARBA00022448"/>
    </source>
</evidence>
<keyword evidence="2" id="KW-0813">Transport</keyword>
<keyword evidence="4 7" id="KW-0812">Transmembrane</keyword>
<comment type="subcellular location">
    <subcellularLocation>
        <location evidence="1">Membrane</location>
        <topology evidence="1">Multi-pass membrane protein</topology>
    </subcellularLocation>
</comment>
<feature type="transmembrane region" description="Helical" evidence="7">
    <location>
        <begin position="115"/>
        <end position="138"/>
    </location>
</feature>
<feature type="transmembrane region" description="Helical" evidence="7">
    <location>
        <begin position="186"/>
        <end position="206"/>
    </location>
</feature>
<keyword evidence="3" id="KW-1003">Cell membrane</keyword>
<dbReference type="EMBL" id="AYEU01000003">
    <property type="protein sequence ID" value="ESK52487.1"/>
    <property type="molecule type" value="Genomic_DNA"/>
</dbReference>
<dbReference type="Proteomes" id="UP000018418">
    <property type="component" value="Unassembled WGS sequence"/>
</dbReference>
<evidence type="ECO:0000313" key="9">
    <source>
        <dbReference type="Proteomes" id="UP000018418"/>
    </source>
</evidence>
<feature type="transmembrane region" description="Helical" evidence="7">
    <location>
        <begin position="278"/>
        <end position="299"/>
    </location>
</feature>
<keyword evidence="9" id="KW-1185">Reference proteome</keyword>
<feature type="transmembrane region" description="Helical" evidence="7">
    <location>
        <begin position="53"/>
        <end position="72"/>
    </location>
</feature>
<organism evidence="8 9">
    <name type="scientific">Acinetobacter brisouii CIP 110357</name>
    <dbReference type="NCBI Taxonomy" id="1341683"/>
    <lineage>
        <taxon>Bacteria</taxon>
        <taxon>Pseudomonadati</taxon>
        <taxon>Pseudomonadota</taxon>
        <taxon>Gammaproteobacteria</taxon>
        <taxon>Moraxellales</taxon>
        <taxon>Moraxellaceae</taxon>
        <taxon>Acinetobacter</taxon>
    </lineage>
</organism>
<protein>
    <recommendedName>
        <fullName evidence="10">Auxin efflux carrier</fullName>
    </recommendedName>
</protein>
<name>V2UR76_9GAMM</name>
<evidence type="ECO:0000256" key="7">
    <source>
        <dbReference type="SAM" id="Phobius"/>
    </source>
</evidence>
<evidence type="ECO:0000256" key="6">
    <source>
        <dbReference type="ARBA" id="ARBA00023136"/>
    </source>
</evidence>
<feature type="transmembrane region" description="Helical" evidence="7">
    <location>
        <begin position="144"/>
        <end position="165"/>
    </location>
</feature>
<dbReference type="AlphaFoldDB" id="V2UR76"/>
<dbReference type="PANTHER" id="PTHR36838">
    <property type="entry name" value="AUXIN EFFLUX CARRIER FAMILY PROTEIN"/>
    <property type="match status" value="1"/>
</dbReference>
<evidence type="ECO:0008006" key="10">
    <source>
        <dbReference type="Google" id="ProtNLM"/>
    </source>
</evidence>
<reference evidence="8 9" key="1">
    <citation type="submission" date="2013-10" db="EMBL/GenBank/DDBJ databases">
        <title>The Genome Sequence of Acinetobacter brisouii CIP 110357.</title>
        <authorList>
            <consortium name="The Broad Institute Genomics Platform"/>
            <consortium name="The Broad Institute Genome Sequencing Center for Infectious Disease"/>
            <person name="Cerqueira G."/>
            <person name="Feldgarden M."/>
            <person name="Courvalin P."/>
            <person name="Grillot-Courvalin C."/>
            <person name="Clermont D."/>
            <person name="Rocha E."/>
            <person name="Yoon E.-J."/>
            <person name="Nemec A."/>
            <person name="Young S.K."/>
            <person name="Zeng Q."/>
            <person name="Gargeya S."/>
            <person name="Fitzgerald M."/>
            <person name="Abouelleil A."/>
            <person name="Alvarado L."/>
            <person name="Berlin A.M."/>
            <person name="Chapman S.B."/>
            <person name="Gainer-Dewar J."/>
            <person name="Goldberg J."/>
            <person name="Gnerre S."/>
            <person name="Griggs A."/>
            <person name="Gujja S."/>
            <person name="Hansen M."/>
            <person name="Howarth C."/>
            <person name="Imamovic A."/>
            <person name="Ireland A."/>
            <person name="Larimer J."/>
            <person name="McCowan C."/>
            <person name="Murphy C."/>
            <person name="Pearson M."/>
            <person name="Poon T.W."/>
            <person name="Priest M."/>
            <person name="Roberts A."/>
            <person name="Saif S."/>
            <person name="Shea T."/>
            <person name="Sykes S."/>
            <person name="Wortman J."/>
            <person name="Nusbaum C."/>
            <person name="Birren B."/>
        </authorList>
    </citation>
    <scope>NUCLEOTIDE SEQUENCE [LARGE SCALE GENOMIC DNA]</scope>
    <source>
        <strain evidence="8 9">CIP 110357</strain>
    </source>
</reference>
<feature type="transmembrane region" description="Helical" evidence="7">
    <location>
        <begin position="218"/>
        <end position="238"/>
    </location>
</feature>
<feature type="transmembrane region" description="Helical" evidence="7">
    <location>
        <begin position="306"/>
        <end position="325"/>
    </location>
</feature>